<comment type="caution">
    <text evidence="2">The sequence shown here is derived from an EMBL/GenBank/DDBJ whole genome shotgun (WGS) entry which is preliminary data.</text>
</comment>
<dbReference type="Proteomes" id="UP000543030">
    <property type="component" value="Unassembled WGS sequence"/>
</dbReference>
<name>A0A840RCU2_9NEIS</name>
<dbReference type="EMBL" id="JACHHN010000001">
    <property type="protein sequence ID" value="MBB5190101.1"/>
    <property type="molecule type" value="Genomic_DNA"/>
</dbReference>
<evidence type="ECO:0000313" key="3">
    <source>
        <dbReference type="Proteomes" id="UP000543030"/>
    </source>
</evidence>
<evidence type="ECO:0000256" key="1">
    <source>
        <dbReference type="SAM" id="Phobius"/>
    </source>
</evidence>
<evidence type="ECO:0000313" key="2">
    <source>
        <dbReference type="EMBL" id="MBB5190101.1"/>
    </source>
</evidence>
<accession>A0A840RCU2</accession>
<proteinExistence type="predicted"/>
<protein>
    <submittedName>
        <fullName evidence="2">Uncharacterized protein</fullName>
    </submittedName>
</protein>
<organism evidence="2 3">
    <name type="scientific">Silvimonas terrae</name>
    <dbReference type="NCBI Taxonomy" id="300266"/>
    <lineage>
        <taxon>Bacteria</taxon>
        <taxon>Pseudomonadati</taxon>
        <taxon>Pseudomonadota</taxon>
        <taxon>Betaproteobacteria</taxon>
        <taxon>Neisseriales</taxon>
        <taxon>Chitinibacteraceae</taxon>
        <taxon>Silvimonas</taxon>
    </lineage>
</organism>
<keyword evidence="1" id="KW-0812">Transmembrane</keyword>
<sequence>MPASSCAIATGDSIKAIGQVVTWILVFVGWKVVSGGNDRRERRKEVRSVLNDVNKRIETLHQNAIKYFMTDPVDTAECEKLALGIIDDMDRLSTLVSVVLPGLQKTFKNASGPIRKFRQAVTGGNFQSKARAITPPTDPLYAAIANAEKQLIVALEQTFASSYKR</sequence>
<feature type="transmembrane region" description="Helical" evidence="1">
    <location>
        <begin position="16"/>
        <end position="33"/>
    </location>
</feature>
<keyword evidence="1" id="KW-0472">Membrane</keyword>
<keyword evidence="1" id="KW-1133">Transmembrane helix</keyword>
<keyword evidence="3" id="KW-1185">Reference proteome</keyword>
<dbReference type="AlphaFoldDB" id="A0A840RCU2"/>
<dbReference type="RefSeq" id="WP_184097770.1">
    <property type="nucleotide sequence ID" value="NZ_JACHHN010000001.1"/>
</dbReference>
<gene>
    <name evidence="2" type="ORF">HNQ50_000811</name>
</gene>
<reference evidence="2 3" key="1">
    <citation type="submission" date="2020-08" db="EMBL/GenBank/DDBJ databases">
        <title>Genomic Encyclopedia of Type Strains, Phase IV (KMG-IV): sequencing the most valuable type-strain genomes for metagenomic binning, comparative biology and taxonomic classification.</title>
        <authorList>
            <person name="Goeker M."/>
        </authorList>
    </citation>
    <scope>NUCLEOTIDE SEQUENCE [LARGE SCALE GENOMIC DNA]</scope>
    <source>
        <strain evidence="2 3">DSM 18233</strain>
    </source>
</reference>